<dbReference type="RefSeq" id="WP_070070128.1">
    <property type="nucleotide sequence ID" value="NZ_MKKK01000031.1"/>
</dbReference>
<organism evidence="6 7">
    <name type="scientific">Acinetobacter qingfengensis</name>
    <dbReference type="NCBI Taxonomy" id="1262585"/>
    <lineage>
        <taxon>Bacteria</taxon>
        <taxon>Pseudomonadati</taxon>
        <taxon>Pseudomonadota</taxon>
        <taxon>Gammaproteobacteria</taxon>
        <taxon>Moraxellales</taxon>
        <taxon>Moraxellaceae</taxon>
        <taxon>Acinetobacter</taxon>
    </lineage>
</organism>
<dbReference type="AlphaFoldDB" id="A0A1E7R5Q9"/>
<dbReference type="EMBL" id="MKKK01000031">
    <property type="protein sequence ID" value="OEY94636.1"/>
    <property type="molecule type" value="Genomic_DNA"/>
</dbReference>
<comment type="catalytic activity">
    <reaction evidence="3">
        <text>L-methionine sulfoximine + acetyl-CoA = N-acetyl-L-methionine sulfoximine + CoA + H(+)</text>
        <dbReference type="Rhea" id="RHEA:47660"/>
        <dbReference type="ChEBI" id="CHEBI:15378"/>
        <dbReference type="ChEBI" id="CHEBI:57287"/>
        <dbReference type="ChEBI" id="CHEBI:57288"/>
        <dbReference type="ChEBI" id="CHEBI:87826"/>
        <dbReference type="ChEBI" id="CHEBI:87827"/>
    </reaction>
</comment>
<comment type="caution">
    <text evidence="6">The sequence shown here is derived from an EMBL/GenBank/DDBJ whole genome shotgun (WGS) entry which is preliminary data.</text>
</comment>
<dbReference type="Proteomes" id="UP000185895">
    <property type="component" value="Unassembled WGS sequence"/>
</dbReference>
<protein>
    <submittedName>
        <fullName evidence="6">GNAT family N-acetyltransferase</fullName>
    </submittedName>
</protein>
<evidence type="ECO:0000256" key="1">
    <source>
        <dbReference type="ARBA" id="ARBA00022679"/>
    </source>
</evidence>
<dbReference type="Pfam" id="PF13420">
    <property type="entry name" value="Acetyltransf_4"/>
    <property type="match status" value="1"/>
</dbReference>
<dbReference type="PANTHER" id="PTHR43072">
    <property type="entry name" value="N-ACETYLTRANSFERASE"/>
    <property type="match status" value="1"/>
</dbReference>
<accession>A0A1E7R5Q9</accession>
<evidence type="ECO:0000256" key="2">
    <source>
        <dbReference type="ARBA" id="ARBA00023315"/>
    </source>
</evidence>
<evidence type="ECO:0000313" key="7">
    <source>
        <dbReference type="Proteomes" id="UP000185895"/>
    </source>
</evidence>
<reference evidence="6 7" key="1">
    <citation type="submission" date="2016-09" db="EMBL/GenBank/DDBJ databases">
        <authorList>
            <person name="Capua I."/>
            <person name="De Benedictis P."/>
            <person name="Joannis T."/>
            <person name="Lombin L.H."/>
            <person name="Cattoli G."/>
        </authorList>
    </citation>
    <scope>NUCLEOTIDE SEQUENCE [LARGE SCALE GENOMIC DNA]</scope>
    <source>
        <strain evidence="6 7">ANC 4671</strain>
    </source>
</reference>
<dbReference type="PROSITE" id="PS51186">
    <property type="entry name" value="GNAT"/>
    <property type="match status" value="1"/>
</dbReference>
<dbReference type="InterPro" id="IPR016181">
    <property type="entry name" value="Acyl_CoA_acyltransferase"/>
</dbReference>
<dbReference type="STRING" id="1262585.BJI46_13395"/>
<keyword evidence="7" id="KW-1185">Reference proteome</keyword>
<name>A0A1E7R5Q9_9GAMM</name>
<dbReference type="PANTHER" id="PTHR43072:SF23">
    <property type="entry name" value="UPF0039 PROTEIN C11D3.02C"/>
    <property type="match status" value="1"/>
</dbReference>
<evidence type="ECO:0000313" key="6">
    <source>
        <dbReference type="EMBL" id="OEY94636.1"/>
    </source>
</evidence>
<sequence length="168" mass="19310">MLIRSAQIQDIPAITTIYNDAVQHTTAIWNDQLVTQQNREQWLTAKQQNNEPVFVAVDMQHQQVMGYASYGQWRYFDGYRHSIEHSIYIDTTYRGRGIGTHLLNQLIETAKQQNKHAMIAAIESGNIASIQLHQKLGFQHIGTFPQVGKKFGQWLDLTCLQLLLNESK</sequence>
<dbReference type="InterPro" id="IPR000182">
    <property type="entry name" value="GNAT_dom"/>
</dbReference>
<evidence type="ECO:0000259" key="5">
    <source>
        <dbReference type="PROSITE" id="PS51186"/>
    </source>
</evidence>
<dbReference type="CDD" id="cd04301">
    <property type="entry name" value="NAT_SF"/>
    <property type="match status" value="1"/>
</dbReference>
<proteinExistence type="predicted"/>
<evidence type="ECO:0000256" key="3">
    <source>
        <dbReference type="ARBA" id="ARBA00050603"/>
    </source>
</evidence>
<dbReference type="GO" id="GO:0016747">
    <property type="term" value="F:acyltransferase activity, transferring groups other than amino-acyl groups"/>
    <property type="evidence" value="ECO:0007669"/>
    <property type="project" value="InterPro"/>
</dbReference>
<keyword evidence="2" id="KW-0012">Acyltransferase</keyword>
<feature type="domain" description="N-acetyltransferase" evidence="5">
    <location>
        <begin position="1"/>
        <end position="160"/>
    </location>
</feature>
<keyword evidence="1 6" id="KW-0808">Transferase</keyword>
<evidence type="ECO:0000256" key="4">
    <source>
        <dbReference type="ARBA" id="ARBA00051334"/>
    </source>
</evidence>
<dbReference type="FunFam" id="3.40.630.30:FF:000026">
    <property type="entry name" value="Phosphinothricin acetyltransferase"/>
    <property type="match status" value="1"/>
</dbReference>
<comment type="catalytic activity">
    <reaction evidence="4">
        <text>L-methionine sulfone + acetyl-CoA = N-acetyl-L-methionine sulfone + CoA + H(+)</text>
        <dbReference type="Rhea" id="RHEA:47656"/>
        <dbReference type="ChEBI" id="CHEBI:15378"/>
        <dbReference type="ChEBI" id="CHEBI:57287"/>
        <dbReference type="ChEBI" id="CHEBI:57288"/>
        <dbReference type="ChEBI" id="CHEBI:87824"/>
        <dbReference type="ChEBI" id="CHEBI:87825"/>
    </reaction>
</comment>
<dbReference type="OrthoDB" id="5459937at2"/>
<dbReference type="Gene3D" id="3.40.630.30">
    <property type="match status" value="1"/>
</dbReference>
<dbReference type="SUPFAM" id="SSF55729">
    <property type="entry name" value="Acyl-CoA N-acyltransferases (Nat)"/>
    <property type="match status" value="1"/>
</dbReference>
<gene>
    <name evidence="6" type="ORF">BJI46_13395</name>
</gene>